<evidence type="ECO:0000313" key="2">
    <source>
        <dbReference type="EMBL" id="OXV09180.1"/>
    </source>
</evidence>
<feature type="region of interest" description="Disordered" evidence="1">
    <location>
        <begin position="40"/>
        <end position="132"/>
    </location>
</feature>
<dbReference type="Proteomes" id="UP000243515">
    <property type="component" value="Unassembled WGS sequence"/>
</dbReference>
<keyword evidence="3" id="KW-1185">Reference proteome</keyword>
<gene>
    <name evidence="2" type="ORF">Egran_03062</name>
</gene>
<name>A0A232LYD3_9EURO</name>
<feature type="region of interest" description="Disordered" evidence="1">
    <location>
        <begin position="1"/>
        <end position="27"/>
    </location>
</feature>
<feature type="compositionally biased region" description="Gly residues" evidence="1">
    <location>
        <begin position="70"/>
        <end position="132"/>
    </location>
</feature>
<evidence type="ECO:0000256" key="1">
    <source>
        <dbReference type="SAM" id="MobiDB-lite"/>
    </source>
</evidence>
<reference evidence="2 3" key="1">
    <citation type="journal article" date="2015" name="Environ. Microbiol.">
        <title>Metagenome sequence of Elaphomyces granulatus from sporocarp tissue reveals Ascomycota ectomycorrhizal fingerprints of genome expansion and a Proteobacteria-rich microbiome.</title>
        <authorList>
            <person name="Quandt C.A."/>
            <person name="Kohler A."/>
            <person name="Hesse C.N."/>
            <person name="Sharpton T.J."/>
            <person name="Martin F."/>
            <person name="Spatafora J.W."/>
        </authorList>
    </citation>
    <scope>NUCLEOTIDE SEQUENCE [LARGE SCALE GENOMIC DNA]</scope>
    <source>
        <strain evidence="2 3">OSC145934</strain>
    </source>
</reference>
<organism evidence="2 3">
    <name type="scientific">Elaphomyces granulatus</name>
    <dbReference type="NCBI Taxonomy" id="519963"/>
    <lineage>
        <taxon>Eukaryota</taxon>
        <taxon>Fungi</taxon>
        <taxon>Dikarya</taxon>
        <taxon>Ascomycota</taxon>
        <taxon>Pezizomycotina</taxon>
        <taxon>Eurotiomycetes</taxon>
        <taxon>Eurotiomycetidae</taxon>
        <taxon>Eurotiales</taxon>
        <taxon>Elaphomycetaceae</taxon>
        <taxon>Elaphomyces</taxon>
    </lineage>
</organism>
<feature type="compositionally biased region" description="Low complexity" evidence="1">
    <location>
        <begin position="1"/>
        <end position="14"/>
    </location>
</feature>
<comment type="caution">
    <text evidence="2">The sequence shown here is derived from an EMBL/GenBank/DDBJ whole genome shotgun (WGS) entry which is preliminary data.</text>
</comment>
<evidence type="ECO:0000313" key="3">
    <source>
        <dbReference type="Proteomes" id="UP000243515"/>
    </source>
</evidence>
<proteinExistence type="predicted"/>
<dbReference type="EMBL" id="NPHW01003676">
    <property type="protein sequence ID" value="OXV09180.1"/>
    <property type="molecule type" value="Genomic_DNA"/>
</dbReference>
<sequence>MSFRGRGRGFATGANRGGRGGFQQQTFGPPAAVIGFYQSRSHRQVTSSPSPFLSALTKIGTSKPKKAGGATRGGSRGGGRGAPRGNFRGGRGGQRGRGGTRGGPRGGGRGGSGGFSRGGSRGGFRGGFRGRG</sequence>
<accession>A0A232LYD3</accession>
<dbReference type="AlphaFoldDB" id="A0A232LYD3"/>
<protein>
    <submittedName>
        <fullName evidence="2">Uncharacterized protein</fullName>
    </submittedName>
</protein>